<dbReference type="Proteomes" id="UP000729182">
    <property type="component" value="Unassembled WGS sequence"/>
</dbReference>
<dbReference type="GO" id="GO:0008270">
    <property type="term" value="F:zinc ion binding"/>
    <property type="evidence" value="ECO:0007669"/>
    <property type="project" value="InterPro"/>
</dbReference>
<feature type="domain" description="Peptidase M26 C-terminal" evidence="1">
    <location>
        <begin position="3"/>
        <end position="94"/>
    </location>
</feature>
<protein>
    <recommendedName>
        <fullName evidence="1">Peptidase M26 C-terminal domain-containing protein</fullName>
    </recommendedName>
</protein>
<comment type="caution">
    <text evidence="2">The sequence shown here is derived from an EMBL/GenBank/DDBJ whole genome shotgun (WGS) entry which is preliminary data.</text>
</comment>
<evidence type="ECO:0000313" key="2">
    <source>
        <dbReference type="EMBL" id="MTV78143.1"/>
    </source>
</evidence>
<accession>A0AAW9W9A3</accession>
<dbReference type="RefSeq" id="WP_155459048.1">
    <property type="nucleotide sequence ID" value="NZ_WNHN01000513.1"/>
</dbReference>
<reference evidence="2" key="1">
    <citation type="submission" date="2019-11" db="EMBL/GenBank/DDBJ databases">
        <title>Growth characteristics of pneumococcus vary with the chemical composition of the capsule and with environmental conditions.</title>
        <authorList>
            <person name="Tothpal A."/>
            <person name="Desobry K."/>
            <person name="Joshi S."/>
            <person name="Wyllie A.L."/>
            <person name="Weinberger D.M."/>
        </authorList>
    </citation>
    <scope>NUCLEOTIDE SEQUENCE</scope>
    <source>
        <strain evidence="2">Pnumococcus10A</strain>
    </source>
</reference>
<gene>
    <name evidence="2" type="ORF">GM535_13060</name>
</gene>
<dbReference type="AlphaFoldDB" id="A0AAW9W9A3"/>
<evidence type="ECO:0000313" key="3">
    <source>
        <dbReference type="Proteomes" id="UP000729182"/>
    </source>
</evidence>
<name>A0AAW9W9A3_STREE</name>
<dbReference type="Pfam" id="PF07580">
    <property type="entry name" value="Peptidase_M26_C"/>
    <property type="match status" value="1"/>
</dbReference>
<proteinExistence type="predicted"/>
<organism evidence="2 3">
    <name type="scientific">Streptococcus pneumoniae</name>
    <dbReference type="NCBI Taxonomy" id="1313"/>
    <lineage>
        <taxon>Bacteria</taxon>
        <taxon>Bacillati</taxon>
        <taxon>Bacillota</taxon>
        <taxon>Bacilli</taxon>
        <taxon>Lactobacillales</taxon>
        <taxon>Streptococcaceae</taxon>
        <taxon>Streptococcus</taxon>
    </lineage>
</organism>
<dbReference type="GO" id="GO:0005576">
    <property type="term" value="C:extracellular region"/>
    <property type="evidence" value="ECO:0007669"/>
    <property type="project" value="InterPro"/>
</dbReference>
<dbReference type="InterPro" id="IPR011505">
    <property type="entry name" value="Peptidase_M26_C_dom"/>
</dbReference>
<dbReference type="GO" id="GO:0004222">
    <property type="term" value="F:metalloendopeptidase activity"/>
    <property type="evidence" value="ECO:0007669"/>
    <property type="project" value="InterPro"/>
</dbReference>
<sequence length="95" mass="10948">VLLSKNYGTESLFKALEGYRKVFLPTTSNNEWFKAQTKAYIVEEKSSIPEVSKKQSEQGTKYSIGIYDRLTSPSWKYQSMVLPLLTLPEEKTVFM</sequence>
<evidence type="ECO:0000259" key="1">
    <source>
        <dbReference type="Pfam" id="PF07580"/>
    </source>
</evidence>
<feature type="non-terminal residue" evidence="2">
    <location>
        <position position="1"/>
    </location>
</feature>
<feature type="non-terminal residue" evidence="2">
    <location>
        <position position="95"/>
    </location>
</feature>
<dbReference type="EMBL" id="WNHN01000513">
    <property type="protein sequence ID" value="MTV78143.1"/>
    <property type="molecule type" value="Genomic_DNA"/>
</dbReference>